<organism evidence="1 2">
    <name type="scientific">Ananas comosus</name>
    <name type="common">Pineapple</name>
    <name type="synonym">Ananas ananas</name>
    <dbReference type="NCBI Taxonomy" id="4615"/>
    <lineage>
        <taxon>Eukaryota</taxon>
        <taxon>Viridiplantae</taxon>
        <taxon>Streptophyta</taxon>
        <taxon>Embryophyta</taxon>
        <taxon>Tracheophyta</taxon>
        <taxon>Spermatophyta</taxon>
        <taxon>Magnoliopsida</taxon>
        <taxon>Liliopsida</taxon>
        <taxon>Poales</taxon>
        <taxon>Bromeliaceae</taxon>
        <taxon>Bromelioideae</taxon>
        <taxon>Ananas</taxon>
    </lineage>
</organism>
<reference evidence="1 2" key="1">
    <citation type="journal article" date="2016" name="DNA Res.">
        <title>The draft genome of MD-2 pineapple using hybrid error correction of long reads.</title>
        <authorList>
            <person name="Redwan R.M."/>
            <person name="Saidin A."/>
            <person name="Kumar S.V."/>
        </authorList>
    </citation>
    <scope>NUCLEOTIDE SEQUENCE [LARGE SCALE GENOMIC DNA]</scope>
    <source>
        <strain evidence="2">cv. MD2</strain>
        <tissue evidence="1">Leaf</tissue>
    </source>
</reference>
<gene>
    <name evidence="1" type="ORF">ACMD2_20246</name>
</gene>
<proteinExistence type="predicted"/>
<dbReference type="Proteomes" id="UP000092600">
    <property type="component" value="Unassembled WGS sequence"/>
</dbReference>
<evidence type="ECO:0000313" key="2">
    <source>
        <dbReference type="Proteomes" id="UP000092600"/>
    </source>
</evidence>
<accession>A0A199UPQ1</accession>
<name>A0A199UPQ1_ANACO</name>
<protein>
    <submittedName>
        <fullName evidence="1">Uncharacterized protein</fullName>
    </submittedName>
</protein>
<evidence type="ECO:0000313" key="1">
    <source>
        <dbReference type="EMBL" id="OAY66792.1"/>
    </source>
</evidence>
<sequence length="97" mass="11129">MDILKDRNLEFCKALRGGGKSVEQVVSTLISKSNPNKVHNILYELKNLNTWLLLLKLERLFAEMFTSVSGFRSFEMAQDVFTPHGQESSELLLKKKK</sequence>
<dbReference type="EMBL" id="LSRQ01005910">
    <property type="protein sequence ID" value="OAY66792.1"/>
    <property type="molecule type" value="Genomic_DNA"/>
</dbReference>
<comment type="caution">
    <text evidence="1">The sequence shown here is derived from an EMBL/GenBank/DDBJ whole genome shotgun (WGS) entry which is preliminary data.</text>
</comment>
<dbReference type="AlphaFoldDB" id="A0A199UPQ1"/>